<sequence length="131" mass="14064">MGQARAYLLASLAAFYLVALATPQVAADMTDEVNLLWGKCNVLRDGAGRQTVAMSLDRSTTSGFSSKIKYLFGRIDMEIKLVPGNSAGTVTTFYVSDGLINAVHVNLSILRLTILHCNLGIDDVRGTMAIP</sequence>
<dbReference type="Gramene" id="AET7Gv21135400.3">
    <property type="protein sequence ID" value="AET7Gv21135400.3"/>
    <property type="gene ID" value="AET7Gv21135400"/>
</dbReference>
<reference evidence="5" key="4">
    <citation type="submission" date="2019-03" db="UniProtKB">
        <authorList>
            <consortium name="EnsemblPlants"/>
        </authorList>
    </citation>
    <scope>IDENTIFICATION</scope>
</reference>
<dbReference type="InterPro" id="IPR013320">
    <property type="entry name" value="ConA-like_dom_sf"/>
</dbReference>
<reference evidence="5" key="3">
    <citation type="journal article" date="2017" name="Nature">
        <title>Genome sequence of the progenitor of the wheat D genome Aegilops tauschii.</title>
        <authorList>
            <person name="Luo M.C."/>
            <person name="Gu Y.Q."/>
            <person name="Puiu D."/>
            <person name="Wang H."/>
            <person name="Twardziok S.O."/>
            <person name="Deal K.R."/>
            <person name="Huo N."/>
            <person name="Zhu T."/>
            <person name="Wang L."/>
            <person name="Wang Y."/>
            <person name="McGuire P.E."/>
            <person name="Liu S."/>
            <person name="Long H."/>
            <person name="Ramasamy R.K."/>
            <person name="Rodriguez J.C."/>
            <person name="Van S.L."/>
            <person name="Yuan L."/>
            <person name="Wang Z."/>
            <person name="Xia Z."/>
            <person name="Xiao L."/>
            <person name="Anderson O.D."/>
            <person name="Ouyang S."/>
            <person name="Liang Y."/>
            <person name="Zimin A.V."/>
            <person name="Pertea G."/>
            <person name="Qi P."/>
            <person name="Bennetzen J.L."/>
            <person name="Dai X."/>
            <person name="Dawson M.W."/>
            <person name="Muller H.G."/>
            <person name="Kugler K."/>
            <person name="Rivarola-Duarte L."/>
            <person name="Spannagl M."/>
            <person name="Mayer K.F.X."/>
            <person name="Lu F.H."/>
            <person name="Bevan M.W."/>
            <person name="Leroy P."/>
            <person name="Li P."/>
            <person name="You F.M."/>
            <person name="Sun Q."/>
            <person name="Liu Z."/>
            <person name="Lyons E."/>
            <person name="Wicker T."/>
            <person name="Salzberg S.L."/>
            <person name="Devos K.M."/>
            <person name="Dvorak J."/>
        </authorList>
    </citation>
    <scope>NUCLEOTIDE SEQUENCE [LARGE SCALE GENOMIC DNA]</scope>
    <source>
        <strain evidence="5">cv. AL8/78</strain>
    </source>
</reference>
<feature type="domain" description="GH16" evidence="4">
    <location>
        <begin position="31"/>
        <end position="97"/>
    </location>
</feature>
<dbReference type="Gene3D" id="2.60.120.200">
    <property type="match status" value="1"/>
</dbReference>
<dbReference type="Pfam" id="PF00722">
    <property type="entry name" value="Glyco_hydro_16"/>
    <property type="match status" value="1"/>
</dbReference>
<evidence type="ECO:0000313" key="6">
    <source>
        <dbReference type="Proteomes" id="UP000015105"/>
    </source>
</evidence>
<keyword evidence="6" id="KW-1185">Reference proteome</keyword>
<dbReference type="GO" id="GO:0005975">
    <property type="term" value="P:carbohydrate metabolic process"/>
    <property type="evidence" value="ECO:0007669"/>
    <property type="project" value="InterPro"/>
</dbReference>
<evidence type="ECO:0000256" key="1">
    <source>
        <dbReference type="ARBA" id="ARBA00022801"/>
    </source>
</evidence>
<dbReference type="EnsemblPlants" id="AET7Gv21135400.3">
    <property type="protein sequence ID" value="AET7Gv21135400.3"/>
    <property type="gene ID" value="AET7Gv21135400"/>
</dbReference>
<dbReference type="Proteomes" id="UP000015105">
    <property type="component" value="Chromosome 7D"/>
</dbReference>
<reference evidence="6" key="2">
    <citation type="journal article" date="2017" name="Nat. Plants">
        <title>The Aegilops tauschii genome reveals multiple impacts of transposons.</title>
        <authorList>
            <person name="Zhao G."/>
            <person name="Zou C."/>
            <person name="Li K."/>
            <person name="Wang K."/>
            <person name="Li T."/>
            <person name="Gao L."/>
            <person name="Zhang X."/>
            <person name="Wang H."/>
            <person name="Yang Z."/>
            <person name="Liu X."/>
            <person name="Jiang W."/>
            <person name="Mao L."/>
            <person name="Kong X."/>
            <person name="Jiao Y."/>
            <person name="Jia J."/>
        </authorList>
    </citation>
    <scope>NUCLEOTIDE SEQUENCE [LARGE SCALE GENOMIC DNA]</scope>
    <source>
        <strain evidence="6">cv. AL8/78</strain>
    </source>
</reference>
<dbReference type="SUPFAM" id="SSF49899">
    <property type="entry name" value="Concanavalin A-like lectins/glucanases"/>
    <property type="match status" value="1"/>
</dbReference>
<organism evidence="5 6">
    <name type="scientific">Aegilops tauschii subsp. strangulata</name>
    <name type="common">Goatgrass</name>
    <dbReference type="NCBI Taxonomy" id="200361"/>
    <lineage>
        <taxon>Eukaryota</taxon>
        <taxon>Viridiplantae</taxon>
        <taxon>Streptophyta</taxon>
        <taxon>Embryophyta</taxon>
        <taxon>Tracheophyta</taxon>
        <taxon>Spermatophyta</taxon>
        <taxon>Magnoliopsida</taxon>
        <taxon>Liliopsida</taxon>
        <taxon>Poales</taxon>
        <taxon>Poaceae</taxon>
        <taxon>BOP clade</taxon>
        <taxon>Pooideae</taxon>
        <taxon>Triticodae</taxon>
        <taxon>Triticeae</taxon>
        <taxon>Triticinae</taxon>
        <taxon>Aegilops</taxon>
    </lineage>
</organism>
<reference evidence="5" key="5">
    <citation type="journal article" date="2021" name="G3 (Bethesda)">
        <title>Aegilops tauschii genome assembly Aet v5.0 features greater sequence contiguity and improved annotation.</title>
        <authorList>
            <person name="Wang L."/>
            <person name="Zhu T."/>
            <person name="Rodriguez J.C."/>
            <person name="Deal K.R."/>
            <person name="Dubcovsky J."/>
            <person name="McGuire P.E."/>
            <person name="Lux T."/>
            <person name="Spannagl M."/>
            <person name="Mayer K.F.X."/>
            <person name="Baldrich P."/>
            <person name="Meyers B.C."/>
            <person name="Huo N."/>
            <person name="Gu Y.Q."/>
            <person name="Zhou H."/>
            <person name="Devos K.M."/>
            <person name="Bennetzen J.L."/>
            <person name="Unver T."/>
            <person name="Budak H."/>
            <person name="Gulick P.J."/>
            <person name="Galiba G."/>
            <person name="Kalapos B."/>
            <person name="Nelson D.R."/>
            <person name="Li P."/>
            <person name="You F.M."/>
            <person name="Luo M.C."/>
            <person name="Dvorak J."/>
        </authorList>
    </citation>
    <scope>NUCLEOTIDE SEQUENCE [LARGE SCALE GENOMIC DNA]</scope>
    <source>
        <strain evidence="5">cv. AL8/78</strain>
    </source>
</reference>
<evidence type="ECO:0000256" key="2">
    <source>
        <dbReference type="ARBA" id="ARBA00023295"/>
    </source>
</evidence>
<evidence type="ECO:0000313" key="5">
    <source>
        <dbReference type="EnsemblPlants" id="AET7Gv21135400.3"/>
    </source>
</evidence>
<keyword evidence="2" id="KW-0326">Glycosidase</keyword>
<keyword evidence="1" id="KW-0378">Hydrolase</keyword>
<proteinExistence type="predicted"/>
<evidence type="ECO:0000256" key="3">
    <source>
        <dbReference type="SAM" id="SignalP"/>
    </source>
</evidence>
<feature type="chain" id="PRO_5019123724" description="GH16 domain-containing protein" evidence="3">
    <location>
        <begin position="28"/>
        <end position="131"/>
    </location>
</feature>
<evidence type="ECO:0000259" key="4">
    <source>
        <dbReference type="Pfam" id="PF00722"/>
    </source>
</evidence>
<keyword evidence="3" id="KW-0732">Signal</keyword>
<feature type="signal peptide" evidence="3">
    <location>
        <begin position="1"/>
        <end position="27"/>
    </location>
</feature>
<reference evidence="6" key="1">
    <citation type="journal article" date="2014" name="Science">
        <title>Ancient hybridizations among the ancestral genomes of bread wheat.</title>
        <authorList>
            <consortium name="International Wheat Genome Sequencing Consortium,"/>
            <person name="Marcussen T."/>
            <person name="Sandve S.R."/>
            <person name="Heier L."/>
            <person name="Spannagl M."/>
            <person name="Pfeifer M."/>
            <person name="Jakobsen K.S."/>
            <person name="Wulff B.B."/>
            <person name="Steuernagel B."/>
            <person name="Mayer K.F."/>
            <person name="Olsen O.A."/>
        </authorList>
    </citation>
    <scope>NUCLEOTIDE SEQUENCE [LARGE SCALE GENOMIC DNA]</scope>
    <source>
        <strain evidence="6">cv. AL8/78</strain>
    </source>
</reference>
<protein>
    <recommendedName>
        <fullName evidence="4">GH16 domain-containing protein</fullName>
    </recommendedName>
</protein>
<accession>A0A453SX64</accession>
<dbReference type="InterPro" id="IPR000757">
    <property type="entry name" value="Beta-glucanase-like"/>
</dbReference>
<dbReference type="GO" id="GO:0004553">
    <property type="term" value="F:hydrolase activity, hydrolyzing O-glycosyl compounds"/>
    <property type="evidence" value="ECO:0007669"/>
    <property type="project" value="InterPro"/>
</dbReference>
<dbReference type="AlphaFoldDB" id="A0A453SX64"/>
<dbReference type="InterPro" id="IPR044791">
    <property type="entry name" value="Beta-glucanase/XTH"/>
</dbReference>
<name>A0A453SX64_AEGTS</name>
<dbReference type="PANTHER" id="PTHR31062">
    <property type="entry name" value="XYLOGLUCAN ENDOTRANSGLUCOSYLASE/HYDROLASE PROTEIN 8-RELATED"/>
    <property type="match status" value="1"/>
</dbReference>